<comment type="caution">
    <text evidence="1">The sequence shown here is derived from an EMBL/GenBank/DDBJ whole genome shotgun (WGS) entry which is preliminary data.</text>
</comment>
<keyword evidence="2" id="KW-1185">Reference proteome</keyword>
<dbReference type="EMBL" id="JBIHMM010000004">
    <property type="protein sequence ID" value="MFH0255052.1"/>
    <property type="molecule type" value="Genomic_DNA"/>
</dbReference>
<evidence type="ECO:0000313" key="1">
    <source>
        <dbReference type="EMBL" id="MFH0255052.1"/>
    </source>
</evidence>
<dbReference type="InterPro" id="IPR010845">
    <property type="entry name" value="FlaF"/>
</dbReference>
<proteinExistence type="predicted"/>
<accession>A0ABW7IA28</accession>
<dbReference type="RefSeq" id="WP_377172581.1">
    <property type="nucleotide sequence ID" value="NZ_JBHTJC010000004.1"/>
</dbReference>
<protein>
    <submittedName>
        <fullName evidence="1">Flagellar biosynthesis regulator FlaF</fullName>
    </submittedName>
</protein>
<gene>
    <name evidence="1" type="primary">flaF</name>
    <name evidence="1" type="ORF">ACGRVM_14195</name>
</gene>
<organism evidence="1 2">
    <name type="scientific">Roseovarius aquimarinus</name>
    <dbReference type="NCBI Taxonomy" id="1229156"/>
    <lineage>
        <taxon>Bacteria</taxon>
        <taxon>Pseudomonadati</taxon>
        <taxon>Pseudomonadota</taxon>
        <taxon>Alphaproteobacteria</taxon>
        <taxon>Rhodobacterales</taxon>
        <taxon>Roseobacteraceae</taxon>
        <taxon>Roseovarius</taxon>
    </lineage>
</organism>
<name>A0ABW7IA28_9RHOB</name>
<keyword evidence="1" id="KW-0969">Cilium</keyword>
<reference evidence="1 2" key="1">
    <citation type="submission" date="2024-10" db="EMBL/GenBank/DDBJ databases">
        <authorList>
            <person name="Yang X.-N."/>
        </authorList>
    </citation>
    <scope>NUCLEOTIDE SEQUENCE [LARGE SCALE GENOMIC DNA]</scope>
    <source>
        <strain evidence="1 2">CAU 1059</strain>
    </source>
</reference>
<evidence type="ECO:0000313" key="2">
    <source>
        <dbReference type="Proteomes" id="UP001607157"/>
    </source>
</evidence>
<keyword evidence="1" id="KW-0966">Cell projection</keyword>
<sequence>MNAILKAQNAYGLSSRPIRTARGTEYDAVARITQRLKAAADARPVDMRALAGAIDENRELWALFAIEVADPGNPLPQDLRARLFYLSEFTTAHSRKVLARQASADALIEINTAVMRGLRDAGAPT</sequence>
<dbReference type="Pfam" id="PF07309">
    <property type="entry name" value="FlaF"/>
    <property type="match status" value="1"/>
</dbReference>
<dbReference type="NCBIfam" id="NF009435">
    <property type="entry name" value="PRK12794.1"/>
    <property type="match status" value="1"/>
</dbReference>
<dbReference type="Proteomes" id="UP001607157">
    <property type="component" value="Unassembled WGS sequence"/>
</dbReference>
<keyword evidence="1" id="KW-0282">Flagellum</keyword>